<sequence length="133" mass="14592">MSDSNQQPHHLSVDETVTVDTQRFASDNRSLLAKYMDQCDRMASLLASLREDVRNDSQESLNTMKKPSSHGDMSRFATHETPFDGGTTAHDEARTTNDDSSAVIKSRISSINGGDSIEEGSETQGLERGARSK</sequence>
<reference evidence="2 3" key="1">
    <citation type="journal article" date="2018" name="BMC Genomics">
        <title>Genomic evidence for intraspecific hybridization in a clonal and extremely halotolerant yeast.</title>
        <authorList>
            <person name="Gostincar C."/>
            <person name="Stajich J.E."/>
            <person name="Zupancic J."/>
            <person name="Zalar P."/>
            <person name="Gunde-Cimerman N."/>
        </authorList>
    </citation>
    <scope>NUCLEOTIDE SEQUENCE [LARGE SCALE GENOMIC DNA]</scope>
    <source>
        <strain evidence="2 3">EXF-2788</strain>
    </source>
</reference>
<protein>
    <submittedName>
        <fullName evidence="2">Uncharacterized protein</fullName>
    </submittedName>
</protein>
<dbReference type="OrthoDB" id="3841984at2759"/>
<dbReference type="AlphaFoldDB" id="A0A3M7G1E0"/>
<name>A0A3M7G1E0_HORWE</name>
<organism evidence="2 3">
    <name type="scientific">Hortaea werneckii</name>
    <name type="common">Black yeast</name>
    <name type="synonym">Cladosporium werneckii</name>
    <dbReference type="NCBI Taxonomy" id="91943"/>
    <lineage>
        <taxon>Eukaryota</taxon>
        <taxon>Fungi</taxon>
        <taxon>Dikarya</taxon>
        <taxon>Ascomycota</taxon>
        <taxon>Pezizomycotina</taxon>
        <taxon>Dothideomycetes</taxon>
        <taxon>Dothideomycetidae</taxon>
        <taxon>Mycosphaerellales</taxon>
        <taxon>Teratosphaeriaceae</taxon>
        <taxon>Hortaea</taxon>
    </lineage>
</organism>
<feature type="region of interest" description="Disordered" evidence="1">
    <location>
        <begin position="55"/>
        <end position="133"/>
    </location>
</feature>
<proteinExistence type="predicted"/>
<evidence type="ECO:0000313" key="3">
    <source>
        <dbReference type="Proteomes" id="UP000268823"/>
    </source>
</evidence>
<gene>
    <name evidence="2" type="ORF">D0861_01124</name>
</gene>
<evidence type="ECO:0000313" key="2">
    <source>
        <dbReference type="EMBL" id="RMY94823.1"/>
    </source>
</evidence>
<dbReference type="VEuPathDB" id="FungiDB:BTJ68_01776"/>
<comment type="caution">
    <text evidence="2">The sequence shown here is derived from an EMBL/GenBank/DDBJ whole genome shotgun (WGS) entry which is preliminary data.</text>
</comment>
<evidence type="ECO:0000256" key="1">
    <source>
        <dbReference type="SAM" id="MobiDB-lite"/>
    </source>
</evidence>
<dbReference type="EMBL" id="QWIR01000010">
    <property type="protein sequence ID" value="RMY94823.1"/>
    <property type="molecule type" value="Genomic_DNA"/>
</dbReference>
<dbReference type="Proteomes" id="UP000268823">
    <property type="component" value="Unassembled WGS sequence"/>
</dbReference>
<accession>A0A3M7G1E0</accession>